<feature type="compositionally biased region" description="Basic and acidic residues" evidence="5">
    <location>
        <begin position="1"/>
        <end position="17"/>
    </location>
</feature>
<evidence type="ECO:0000256" key="4">
    <source>
        <dbReference type="ARBA" id="ARBA00023136"/>
    </source>
</evidence>
<proteinExistence type="predicted"/>
<gene>
    <name evidence="7" type="ORF">KHU32_17910</name>
</gene>
<feature type="region of interest" description="Disordered" evidence="5">
    <location>
        <begin position="1"/>
        <end position="24"/>
    </location>
</feature>
<comment type="subcellular location">
    <subcellularLocation>
        <location evidence="1">Membrane</location>
        <topology evidence="1">Single-pass membrane protein</topology>
    </subcellularLocation>
</comment>
<keyword evidence="4 6" id="KW-0472">Membrane</keyword>
<keyword evidence="3 6" id="KW-1133">Transmembrane helix</keyword>
<reference evidence="7 8" key="1">
    <citation type="submission" date="2021-05" db="EMBL/GenBank/DDBJ databases">
        <title>Roseococcus sp. XZZS9, whole genome shotgun sequencing project.</title>
        <authorList>
            <person name="Zhao G."/>
            <person name="Shen L."/>
        </authorList>
    </citation>
    <scope>NUCLEOTIDE SEQUENCE [LARGE SCALE GENOMIC DNA]</scope>
    <source>
        <strain evidence="7 8">XZZS9</strain>
    </source>
</reference>
<feature type="region of interest" description="Disordered" evidence="5">
    <location>
        <begin position="69"/>
        <end position="90"/>
    </location>
</feature>
<keyword evidence="2 6" id="KW-0812">Transmembrane</keyword>
<feature type="transmembrane region" description="Helical" evidence="6">
    <location>
        <begin position="29"/>
        <end position="54"/>
    </location>
</feature>
<feature type="compositionally biased region" description="Polar residues" evidence="5">
    <location>
        <begin position="71"/>
        <end position="81"/>
    </location>
</feature>
<evidence type="ECO:0000313" key="8">
    <source>
        <dbReference type="Proteomes" id="UP000766336"/>
    </source>
</evidence>
<dbReference type="EMBL" id="JAHCDA010000003">
    <property type="protein sequence ID" value="MBS7812830.1"/>
    <property type="molecule type" value="Genomic_DNA"/>
</dbReference>
<evidence type="ECO:0000313" key="7">
    <source>
        <dbReference type="EMBL" id="MBS7812830.1"/>
    </source>
</evidence>
<name>A0ABS5QGM2_9PROT</name>
<dbReference type="PANTHER" id="PTHR30168">
    <property type="entry name" value="PUTATIVE MEMBRANE PROTEIN YPFJ"/>
    <property type="match status" value="1"/>
</dbReference>
<dbReference type="Pfam" id="PF04228">
    <property type="entry name" value="Zn_peptidase"/>
    <property type="match status" value="1"/>
</dbReference>
<sequence>MRMDNERESANVEDRRGGGGLGGGRGGGISIGGAGGIGGLGLVAVIVISLLMGVDPGVILGQLEGGGMPGSSYQEEPQQQARAPGDPATDPSVRFVSRVLASTEDVWTAEFRRAGRQYVAPRLVLFSGGVQSGCGVAQSAMGPFYCPNDQRVYLDLSFFREMSQRLGAPGDFAQAYVVAHEIGHHVQNQLGILSRNQQAQRQSSQRDANVISVRTELMADCLAGFWARRANEMRNILEDGDIEEGMAAAAAVGDDRLQSRGGRGQVVPESFTHGSSAQRVQAFKTGMAAQDAGACINRR</sequence>
<dbReference type="InterPro" id="IPR007343">
    <property type="entry name" value="Uncharacterised_pept_Zn_put"/>
</dbReference>
<evidence type="ECO:0000256" key="3">
    <source>
        <dbReference type="ARBA" id="ARBA00022989"/>
    </source>
</evidence>
<organism evidence="7 8">
    <name type="scientific">Roseococcus pinisoli</name>
    <dbReference type="NCBI Taxonomy" id="2835040"/>
    <lineage>
        <taxon>Bacteria</taxon>
        <taxon>Pseudomonadati</taxon>
        <taxon>Pseudomonadota</taxon>
        <taxon>Alphaproteobacteria</taxon>
        <taxon>Acetobacterales</taxon>
        <taxon>Roseomonadaceae</taxon>
        <taxon>Roseococcus</taxon>
    </lineage>
</organism>
<evidence type="ECO:0000256" key="5">
    <source>
        <dbReference type="SAM" id="MobiDB-lite"/>
    </source>
</evidence>
<dbReference type="PANTHER" id="PTHR30168:SF0">
    <property type="entry name" value="INNER MEMBRANE PROTEIN"/>
    <property type="match status" value="1"/>
</dbReference>
<evidence type="ECO:0000256" key="1">
    <source>
        <dbReference type="ARBA" id="ARBA00004167"/>
    </source>
</evidence>
<keyword evidence="8" id="KW-1185">Reference proteome</keyword>
<dbReference type="Proteomes" id="UP000766336">
    <property type="component" value="Unassembled WGS sequence"/>
</dbReference>
<evidence type="ECO:0000256" key="6">
    <source>
        <dbReference type="SAM" id="Phobius"/>
    </source>
</evidence>
<evidence type="ECO:0000256" key="2">
    <source>
        <dbReference type="ARBA" id="ARBA00022692"/>
    </source>
</evidence>
<comment type="caution">
    <text evidence="7">The sequence shown here is derived from an EMBL/GenBank/DDBJ whole genome shotgun (WGS) entry which is preliminary data.</text>
</comment>
<protein>
    <submittedName>
        <fullName evidence="7">Neutral zinc metallopeptidase</fullName>
    </submittedName>
</protein>
<accession>A0ABS5QGM2</accession>